<gene>
    <name evidence="4" type="primary">LOC100900467</name>
</gene>
<dbReference type="RefSeq" id="XP_028968377.1">
    <property type="nucleotide sequence ID" value="XM_029112544.1"/>
</dbReference>
<dbReference type="Proteomes" id="UP000694867">
    <property type="component" value="Unplaced"/>
</dbReference>
<feature type="chain" id="PRO_5042501941" evidence="2">
    <location>
        <begin position="19"/>
        <end position="108"/>
    </location>
</feature>
<proteinExistence type="predicted"/>
<protein>
    <submittedName>
        <fullName evidence="4">Protein quiver</fullName>
    </submittedName>
</protein>
<dbReference type="GeneID" id="100900467"/>
<dbReference type="AlphaFoldDB" id="A0AAJ7SGR5"/>
<organism evidence="3 4">
    <name type="scientific">Galendromus occidentalis</name>
    <name type="common">western predatory mite</name>
    <dbReference type="NCBI Taxonomy" id="34638"/>
    <lineage>
        <taxon>Eukaryota</taxon>
        <taxon>Metazoa</taxon>
        <taxon>Ecdysozoa</taxon>
        <taxon>Arthropoda</taxon>
        <taxon>Chelicerata</taxon>
        <taxon>Arachnida</taxon>
        <taxon>Acari</taxon>
        <taxon>Parasitiformes</taxon>
        <taxon>Mesostigmata</taxon>
        <taxon>Gamasina</taxon>
        <taxon>Phytoseioidea</taxon>
        <taxon>Phytoseiidae</taxon>
        <taxon>Typhlodrominae</taxon>
        <taxon>Galendromus</taxon>
    </lineage>
</organism>
<evidence type="ECO:0000256" key="2">
    <source>
        <dbReference type="SAM" id="SignalP"/>
    </source>
</evidence>
<evidence type="ECO:0000313" key="4">
    <source>
        <dbReference type="RefSeq" id="XP_028968377.1"/>
    </source>
</evidence>
<sequence length="108" mass="11868">MICSYASCFFFRLLLVAAAVLSSSVCYRAVFAEEECINKGVLCYNCDSTLDPNCADPWNFTGYYDIGVPIQKCVGSGKRARNRRDSIPSTIPPKTAEAPEFLRSPGLV</sequence>
<keyword evidence="3" id="KW-1185">Reference proteome</keyword>
<feature type="signal peptide" evidence="2">
    <location>
        <begin position="1"/>
        <end position="18"/>
    </location>
</feature>
<feature type="region of interest" description="Disordered" evidence="1">
    <location>
        <begin position="76"/>
        <end position="108"/>
    </location>
</feature>
<name>A0AAJ7SGR5_9ACAR</name>
<dbReference type="KEGG" id="goe:100900467"/>
<reference evidence="4" key="1">
    <citation type="submission" date="2025-08" db="UniProtKB">
        <authorList>
            <consortium name="RefSeq"/>
        </authorList>
    </citation>
    <scope>IDENTIFICATION</scope>
</reference>
<keyword evidence="2" id="KW-0732">Signal</keyword>
<evidence type="ECO:0000256" key="1">
    <source>
        <dbReference type="SAM" id="MobiDB-lite"/>
    </source>
</evidence>
<evidence type="ECO:0000313" key="3">
    <source>
        <dbReference type="Proteomes" id="UP000694867"/>
    </source>
</evidence>
<accession>A0AAJ7SGR5</accession>